<dbReference type="InterPro" id="IPR008579">
    <property type="entry name" value="UGlyAH_Cupin_dom"/>
</dbReference>
<reference evidence="2 3" key="1">
    <citation type="submission" date="2020-08" db="EMBL/GenBank/DDBJ databases">
        <title>Genome sequence of Nocardioides mesophilus KACC 16243T.</title>
        <authorList>
            <person name="Hyun D.-W."/>
            <person name="Bae J.-W."/>
        </authorList>
    </citation>
    <scope>NUCLEOTIDE SEQUENCE [LARGE SCALE GENOMIC DNA]</scope>
    <source>
        <strain evidence="2 3">KACC 16243</strain>
    </source>
</reference>
<keyword evidence="3" id="KW-1185">Reference proteome</keyword>
<dbReference type="InterPro" id="IPR011051">
    <property type="entry name" value="RmlC_Cupin_sf"/>
</dbReference>
<name>A0A7G9RHN4_9ACTN</name>
<dbReference type="KEGG" id="nmes:H9L09_16415"/>
<protein>
    <submittedName>
        <fullName evidence="2">Cupin domain-containing protein</fullName>
    </submittedName>
</protein>
<dbReference type="PANTHER" id="PTHR40943">
    <property type="entry name" value="CYTOPLASMIC PROTEIN-RELATED"/>
    <property type="match status" value="1"/>
</dbReference>
<evidence type="ECO:0000313" key="3">
    <source>
        <dbReference type="Proteomes" id="UP000515947"/>
    </source>
</evidence>
<evidence type="ECO:0000259" key="1">
    <source>
        <dbReference type="Pfam" id="PF05899"/>
    </source>
</evidence>
<evidence type="ECO:0000313" key="2">
    <source>
        <dbReference type="EMBL" id="QNN55109.1"/>
    </source>
</evidence>
<dbReference type="Pfam" id="PF05899">
    <property type="entry name" value="Cupin_3"/>
    <property type="match status" value="1"/>
</dbReference>
<dbReference type="PANTHER" id="PTHR40943:SF1">
    <property type="entry name" value="CYTOPLASMIC PROTEIN"/>
    <property type="match status" value="1"/>
</dbReference>
<organism evidence="2 3">
    <name type="scientific">Nocardioides mesophilus</name>
    <dbReference type="NCBI Taxonomy" id="433659"/>
    <lineage>
        <taxon>Bacteria</taxon>
        <taxon>Bacillati</taxon>
        <taxon>Actinomycetota</taxon>
        <taxon>Actinomycetes</taxon>
        <taxon>Propionibacteriales</taxon>
        <taxon>Nocardioidaceae</taxon>
        <taxon>Nocardioides</taxon>
    </lineage>
</organism>
<sequence>MLSPDVRTAALSEDLPAGDVVVDGEPRARLAELLDTEHGGIGLWEMTAGVAEDTETDELFLVLEGSGTVSFEDGESIRLEPGVLVRLTRGERATWSVQDQLRKLYVSL</sequence>
<feature type="domain" description="(S)-ureidoglycine aminohydrolase cupin" evidence="1">
    <location>
        <begin position="41"/>
        <end position="105"/>
    </location>
</feature>
<gene>
    <name evidence="2" type="ORF">H9L09_16415</name>
</gene>
<dbReference type="Proteomes" id="UP000515947">
    <property type="component" value="Chromosome"/>
</dbReference>
<dbReference type="InterPro" id="IPR014710">
    <property type="entry name" value="RmlC-like_jellyroll"/>
</dbReference>
<dbReference type="SUPFAM" id="SSF51182">
    <property type="entry name" value="RmlC-like cupins"/>
    <property type="match status" value="1"/>
</dbReference>
<proteinExistence type="predicted"/>
<dbReference type="AlphaFoldDB" id="A0A7G9RHN4"/>
<dbReference type="EMBL" id="CP060713">
    <property type="protein sequence ID" value="QNN55109.1"/>
    <property type="molecule type" value="Genomic_DNA"/>
</dbReference>
<accession>A0A7G9RHN4</accession>
<dbReference type="Gene3D" id="2.60.120.10">
    <property type="entry name" value="Jelly Rolls"/>
    <property type="match status" value="1"/>
</dbReference>